<dbReference type="InterPro" id="IPR013216">
    <property type="entry name" value="Methyltransf_11"/>
</dbReference>
<keyword evidence="1" id="KW-0489">Methyltransferase</keyword>
<organism evidence="5 6">
    <name type="scientific">Cyanidium caldarium</name>
    <name type="common">Red alga</name>
    <dbReference type="NCBI Taxonomy" id="2771"/>
    <lineage>
        <taxon>Eukaryota</taxon>
        <taxon>Rhodophyta</taxon>
        <taxon>Bangiophyceae</taxon>
        <taxon>Cyanidiales</taxon>
        <taxon>Cyanidiaceae</taxon>
        <taxon>Cyanidium</taxon>
    </lineage>
</organism>
<accession>A0AAV9J398</accession>
<evidence type="ECO:0000313" key="6">
    <source>
        <dbReference type="Proteomes" id="UP001301350"/>
    </source>
</evidence>
<dbReference type="GO" id="GO:0005737">
    <property type="term" value="C:cytoplasm"/>
    <property type="evidence" value="ECO:0007669"/>
    <property type="project" value="TreeGrafter"/>
</dbReference>
<dbReference type="PANTHER" id="PTHR13069">
    <property type="entry name" value="ALKYLATED DNA REPAIR PROTEIN ALKB HOMOLOG 8"/>
    <property type="match status" value="1"/>
</dbReference>
<dbReference type="GO" id="GO:0002098">
    <property type="term" value="P:tRNA wobble uridine modification"/>
    <property type="evidence" value="ECO:0007669"/>
    <property type="project" value="TreeGrafter"/>
</dbReference>
<dbReference type="Pfam" id="PF08241">
    <property type="entry name" value="Methyltransf_11"/>
    <property type="match status" value="1"/>
</dbReference>
<dbReference type="GO" id="GO:0005634">
    <property type="term" value="C:nucleus"/>
    <property type="evidence" value="ECO:0007669"/>
    <property type="project" value="TreeGrafter"/>
</dbReference>
<dbReference type="InterPro" id="IPR051422">
    <property type="entry name" value="AlkB_tRNA_MeTrf/Diox"/>
</dbReference>
<dbReference type="EMBL" id="JANCYW010000020">
    <property type="protein sequence ID" value="KAK4538766.1"/>
    <property type="molecule type" value="Genomic_DNA"/>
</dbReference>
<evidence type="ECO:0000256" key="3">
    <source>
        <dbReference type="SAM" id="MobiDB-lite"/>
    </source>
</evidence>
<dbReference type="InterPro" id="IPR029063">
    <property type="entry name" value="SAM-dependent_MTases_sf"/>
</dbReference>
<dbReference type="GO" id="GO:0030488">
    <property type="term" value="P:tRNA methylation"/>
    <property type="evidence" value="ECO:0007669"/>
    <property type="project" value="TreeGrafter"/>
</dbReference>
<feature type="region of interest" description="Disordered" evidence="3">
    <location>
        <begin position="1"/>
        <end position="27"/>
    </location>
</feature>
<name>A0AAV9J398_CYACA</name>
<keyword evidence="2" id="KW-0808">Transferase</keyword>
<dbReference type="GO" id="GO:0106335">
    <property type="term" value="F:tRNA (5-carboxymethyluridine(34)-5-O)-methyltransferase activity"/>
    <property type="evidence" value="ECO:0007669"/>
    <property type="project" value="TreeGrafter"/>
</dbReference>
<dbReference type="AlphaFoldDB" id="A0AAV9J398"/>
<dbReference type="Proteomes" id="UP001301350">
    <property type="component" value="Unassembled WGS sequence"/>
</dbReference>
<feature type="domain" description="Methyltransferase type 11" evidence="4">
    <location>
        <begin position="75"/>
        <end position="180"/>
    </location>
</feature>
<feature type="compositionally biased region" description="Basic and acidic residues" evidence="3">
    <location>
        <begin position="8"/>
        <end position="21"/>
    </location>
</feature>
<sequence length="308" mass="33581">MSTPDAAEEQHTAEQTGDRLADSPQESDSAAVALERTYVHHVYDRIAEHFSATRYAPWPPVQAFIERLPVGALLLDVGAGNGKYAGCSVAAGHYYVGTDRCTPLLQLAQCRWGASTDAASSSRCPGGWSAEWVIADALQQPFRDGLVDAAMSIAVLHHFHTAQRRLHGVIELLRQVRAGGCGLVYVWTEAGLPARLRQRAQRTADGWLLPWHHRQESAGMAPCSGAAPGRRYQRFYHLFAAGELRALVETAARALESSSPTPTTTVHVVRAGPDRENDMVEFRMAPLAAPGRETPHHCPPPHGLHRAK</sequence>
<evidence type="ECO:0000313" key="5">
    <source>
        <dbReference type="EMBL" id="KAK4538766.1"/>
    </source>
</evidence>
<dbReference type="Gene3D" id="3.40.50.150">
    <property type="entry name" value="Vaccinia Virus protein VP39"/>
    <property type="match status" value="1"/>
</dbReference>
<proteinExistence type="predicted"/>
<feature type="region of interest" description="Disordered" evidence="3">
    <location>
        <begin position="289"/>
        <end position="308"/>
    </location>
</feature>
<reference evidence="5 6" key="1">
    <citation type="submission" date="2022-07" db="EMBL/GenBank/DDBJ databases">
        <title>Genome-wide signatures of adaptation to extreme environments.</title>
        <authorList>
            <person name="Cho C.H."/>
            <person name="Yoon H.S."/>
        </authorList>
    </citation>
    <scope>NUCLEOTIDE SEQUENCE [LARGE SCALE GENOMIC DNA]</scope>
    <source>
        <strain evidence="5 6">DBV 063 E5</strain>
    </source>
</reference>
<dbReference type="CDD" id="cd02440">
    <property type="entry name" value="AdoMet_MTases"/>
    <property type="match status" value="1"/>
</dbReference>
<comment type="caution">
    <text evidence="5">The sequence shown here is derived from an EMBL/GenBank/DDBJ whole genome shotgun (WGS) entry which is preliminary data.</text>
</comment>
<dbReference type="PANTHER" id="PTHR13069:SF21">
    <property type="entry name" value="ALKYLATED DNA REPAIR PROTEIN ALKB HOMOLOG 8"/>
    <property type="match status" value="1"/>
</dbReference>
<protein>
    <recommendedName>
        <fullName evidence="4">Methyltransferase type 11 domain-containing protein</fullName>
    </recommendedName>
</protein>
<dbReference type="GO" id="GO:0008757">
    <property type="term" value="F:S-adenosylmethionine-dependent methyltransferase activity"/>
    <property type="evidence" value="ECO:0007669"/>
    <property type="project" value="InterPro"/>
</dbReference>
<dbReference type="SUPFAM" id="SSF53335">
    <property type="entry name" value="S-adenosyl-L-methionine-dependent methyltransferases"/>
    <property type="match status" value="1"/>
</dbReference>
<evidence type="ECO:0000259" key="4">
    <source>
        <dbReference type="Pfam" id="PF08241"/>
    </source>
</evidence>
<dbReference type="GO" id="GO:0000049">
    <property type="term" value="F:tRNA binding"/>
    <property type="evidence" value="ECO:0007669"/>
    <property type="project" value="TreeGrafter"/>
</dbReference>
<gene>
    <name evidence="5" type="ORF">CDCA_CDCA20G4791</name>
</gene>
<evidence type="ECO:0000256" key="2">
    <source>
        <dbReference type="ARBA" id="ARBA00022679"/>
    </source>
</evidence>
<keyword evidence="6" id="KW-1185">Reference proteome</keyword>
<evidence type="ECO:0000256" key="1">
    <source>
        <dbReference type="ARBA" id="ARBA00022603"/>
    </source>
</evidence>